<protein>
    <recommendedName>
        <fullName evidence="5">Methanogenesis marker 14 protein</fullName>
    </recommendedName>
</protein>
<evidence type="ECO:0008006" key="5">
    <source>
        <dbReference type="Google" id="ProtNLM"/>
    </source>
</evidence>
<evidence type="ECO:0000256" key="1">
    <source>
        <dbReference type="SAM" id="MobiDB-lite"/>
    </source>
</evidence>
<keyword evidence="2" id="KW-0812">Transmembrane</keyword>
<gene>
    <name evidence="3" type="ORF">MsAg5_06790</name>
</gene>
<evidence type="ECO:0000256" key="2">
    <source>
        <dbReference type="SAM" id="Phobius"/>
    </source>
</evidence>
<organism evidence="3 4">
    <name type="scientific">Methanolapillus africanus</name>
    <dbReference type="NCBI Taxonomy" id="3028297"/>
    <lineage>
        <taxon>Archaea</taxon>
        <taxon>Methanobacteriati</taxon>
        <taxon>Methanobacteriota</taxon>
        <taxon>Stenosarchaea group</taxon>
        <taxon>Methanomicrobia</taxon>
        <taxon>Methanosarcinales</taxon>
        <taxon>Methanosarcinaceae</taxon>
        <taxon>Methanolapillus</taxon>
    </lineage>
</organism>
<keyword evidence="2" id="KW-1133">Transmembrane helix</keyword>
<keyword evidence="2" id="KW-0472">Membrane</keyword>
<dbReference type="AlphaFoldDB" id="A0AAE4MIU2"/>
<dbReference type="EMBL" id="JAWDKD010000013">
    <property type="protein sequence ID" value="MDV0446821.1"/>
    <property type="molecule type" value="Genomic_DNA"/>
</dbReference>
<evidence type="ECO:0000313" key="3">
    <source>
        <dbReference type="EMBL" id="MDV0446821.1"/>
    </source>
</evidence>
<reference evidence="3" key="1">
    <citation type="submission" date="2023-06" db="EMBL/GenBank/DDBJ databases">
        <title>Genome sequence of Methanosarcinaceae archaeon Ag5.</title>
        <authorList>
            <person name="Protasov E."/>
            <person name="Platt K."/>
            <person name="Poehlein A."/>
            <person name="Daniel R."/>
            <person name="Brune A."/>
        </authorList>
    </citation>
    <scope>NUCLEOTIDE SEQUENCE</scope>
    <source>
        <strain evidence="3">Ag5</strain>
    </source>
</reference>
<evidence type="ECO:0000313" key="4">
    <source>
        <dbReference type="Proteomes" id="UP001271789"/>
    </source>
</evidence>
<proteinExistence type="predicted"/>
<keyword evidence="4" id="KW-1185">Reference proteome</keyword>
<sequence>MNRGFYIVELIPYSLFSFFSFFPFFLSLLKSKLSQMSTPEMIYSRYLGQKFTPSDSSFVVASVEVGNTTTKCILTAADLKTGKTDLIGKYVCLTRDARPPNPDEIVFGETISGVRLTRQSLAELVRDTVFSTLFENRMTVDDVHFVVRSTGVTNGAANHAAAVQVDLVPDYMGTVVQALADGCLMAGFTPRKMTGYLSLNKMPEKLQAYSLLDRVYFDGAVAGVLPPKCFAENIISNEMEGELAAAGLKEAGKHTSIDFRNPCLAIDMGTTLSGRIIGNEKPYAKTHGNFCGYAGAVSDYLIQKIDAEKQSAFELFGMDENQQPVSSASPAASAPSSKPSSFLSRSFLSSVPFLSSPERRGIKSAQNEIRSLINVMEVPENRTQFGPFLVNPAAAKKSGFTLIGCDVGENGSDLSALSDIGYSVYENYGFSAVSDLMDEVMSDIAVDLVKCVIDAGLLFDGATIGITGRAGTTGKKPDLILQKVSRMIQSPEKRILFAEDGLARGAAVMARCMNSLGCPKNPLGGNKGGGCIMAERKRFQQV</sequence>
<dbReference type="Pfam" id="PF09887">
    <property type="entry name" value="DUF2114"/>
    <property type="match status" value="1"/>
</dbReference>
<feature type="region of interest" description="Disordered" evidence="1">
    <location>
        <begin position="324"/>
        <end position="343"/>
    </location>
</feature>
<dbReference type="NCBIfam" id="TIGR03285">
    <property type="entry name" value="methan_mark_14"/>
    <property type="match status" value="1"/>
</dbReference>
<dbReference type="InterPro" id="IPR008303">
    <property type="entry name" value="Methan_mark_14"/>
</dbReference>
<feature type="transmembrane region" description="Helical" evidence="2">
    <location>
        <begin position="6"/>
        <end position="29"/>
    </location>
</feature>
<dbReference type="Proteomes" id="UP001271789">
    <property type="component" value="Unassembled WGS sequence"/>
</dbReference>
<comment type="caution">
    <text evidence="3">The sequence shown here is derived from an EMBL/GenBank/DDBJ whole genome shotgun (WGS) entry which is preliminary data.</text>
</comment>
<name>A0AAE4MIU2_9EURY</name>
<accession>A0AAE4MIU2</accession>